<keyword evidence="2" id="KW-0012">Acyltransferase</keyword>
<accession>N0DYE1</accession>
<dbReference type="GO" id="GO:0016747">
    <property type="term" value="F:acyltransferase activity, transferring groups other than amino-acyl groups"/>
    <property type="evidence" value="ECO:0007669"/>
    <property type="project" value="InterPro"/>
</dbReference>
<dbReference type="InterPro" id="IPR050832">
    <property type="entry name" value="Bact_Acetyltransf"/>
</dbReference>
<evidence type="ECO:0000313" key="4">
    <source>
        <dbReference type="EMBL" id="CCH69448.1"/>
    </source>
</evidence>
<dbReference type="HOGENOM" id="CLU_013985_35_1_11"/>
<dbReference type="Gene3D" id="3.40.630.30">
    <property type="match status" value="1"/>
</dbReference>
<name>N0DYE1_9MICO</name>
<dbReference type="RefSeq" id="WP_010849442.1">
    <property type="nucleotide sequence ID" value="NZ_HF570956.1"/>
</dbReference>
<dbReference type="PANTHER" id="PTHR43877">
    <property type="entry name" value="AMINOALKYLPHOSPHONATE N-ACETYLTRANSFERASE-RELATED-RELATED"/>
    <property type="match status" value="1"/>
</dbReference>
<dbReference type="AlphaFoldDB" id="N0DYE1"/>
<dbReference type="eggNOG" id="COG0456">
    <property type="taxonomic scope" value="Bacteria"/>
</dbReference>
<proteinExistence type="predicted"/>
<evidence type="ECO:0000313" key="5">
    <source>
        <dbReference type="Proteomes" id="UP000013167"/>
    </source>
</evidence>
<dbReference type="Proteomes" id="UP000013167">
    <property type="component" value="Unassembled WGS sequence"/>
</dbReference>
<evidence type="ECO:0000256" key="1">
    <source>
        <dbReference type="ARBA" id="ARBA00022679"/>
    </source>
</evidence>
<evidence type="ECO:0000259" key="3">
    <source>
        <dbReference type="PROSITE" id="PS51186"/>
    </source>
</evidence>
<dbReference type="InterPro" id="IPR016181">
    <property type="entry name" value="Acyl_CoA_acyltransferase"/>
</dbReference>
<dbReference type="InterPro" id="IPR000182">
    <property type="entry name" value="GNAT_dom"/>
</dbReference>
<sequence length="155" mass="17345">MTLRIDRVGGPEGVTDADLADLVALRLAWKPAASEEDAAALDRDLRAWWGSEGDRRRAWLARHTQGYAVGMANAAVFTRMPVPGRGSARWLYVANVFVRPEARRAGVGRALMEAMLAWARDEGMVRVVLAPSEMSIQFYRELGFREANDLMRRDL</sequence>
<keyword evidence="1" id="KW-0808">Transferase</keyword>
<feature type="domain" description="N-acetyltransferase" evidence="3">
    <location>
        <begin position="1"/>
        <end position="155"/>
    </location>
</feature>
<keyword evidence="5" id="KW-1185">Reference proteome</keyword>
<dbReference type="PROSITE" id="PS51186">
    <property type="entry name" value="GNAT"/>
    <property type="match status" value="1"/>
</dbReference>
<dbReference type="SUPFAM" id="SSF55729">
    <property type="entry name" value="Acyl-CoA N-acyltransferases (Nat)"/>
    <property type="match status" value="1"/>
</dbReference>
<protein>
    <recommendedName>
        <fullName evidence="3">N-acetyltransferase domain-containing protein</fullName>
    </recommendedName>
</protein>
<reference evidence="4 5" key="1">
    <citation type="journal article" date="2013" name="ISME J.">
        <title>A metabolic model for members of the genus Tetrasphaera involved in enhanced biological phosphorus removal.</title>
        <authorList>
            <person name="Kristiansen R."/>
            <person name="Nguyen H.T.T."/>
            <person name="Saunders A.M."/>
            <person name="Nielsen J.L."/>
            <person name="Wimmer R."/>
            <person name="Le V.Q."/>
            <person name="McIlroy S.J."/>
            <person name="Petrovski S."/>
            <person name="Seviour R.J."/>
            <person name="Calteau A."/>
            <person name="Nielsen K.L."/>
            <person name="Nielsen P.H."/>
        </authorList>
    </citation>
    <scope>NUCLEOTIDE SEQUENCE [LARGE SCALE GENOMIC DNA]</scope>
    <source>
        <strain evidence="4 5">Lp2</strain>
    </source>
</reference>
<dbReference type="OrthoDB" id="4936934at2"/>
<organism evidence="4 5">
    <name type="scientific">Phycicoccus elongatus Lp2</name>
    <dbReference type="NCBI Taxonomy" id="1193181"/>
    <lineage>
        <taxon>Bacteria</taxon>
        <taxon>Bacillati</taxon>
        <taxon>Actinomycetota</taxon>
        <taxon>Actinomycetes</taxon>
        <taxon>Micrococcales</taxon>
        <taxon>Intrasporangiaceae</taxon>
        <taxon>Phycicoccus</taxon>
    </lineage>
</organism>
<evidence type="ECO:0000256" key="2">
    <source>
        <dbReference type="ARBA" id="ARBA00023315"/>
    </source>
</evidence>
<dbReference type="STRING" id="1193181.BN10_170002"/>
<gene>
    <name evidence="4" type="ORF">BN10_170002</name>
</gene>
<dbReference type="CDD" id="cd04301">
    <property type="entry name" value="NAT_SF"/>
    <property type="match status" value="1"/>
</dbReference>
<dbReference type="EMBL" id="CAIZ01000079">
    <property type="protein sequence ID" value="CCH69448.1"/>
    <property type="molecule type" value="Genomic_DNA"/>
</dbReference>
<dbReference type="Pfam" id="PF00583">
    <property type="entry name" value="Acetyltransf_1"/>
    <property type="match status" value="1"/>
</dbReference>
<comment type="caution">
    <text evidence="4">The sequence shown here is derived from an EMBL/GenBank/DDBJ whole genome shotgun (WGS) entry which is preliminary data.</text>
</comment>